<keyword evidence="5 8" id="KW-0812">Transmembrane</keyword>
<comment type="similarity">
    <text evidence="2 8">Belongs to the 4-toluene sulfonate uptake permease (TSUP) (TC 2.A.102) family.</text>
</comment>
<dbReference type="EMBL" id="CADCTA010000097">
    <property type="protein sequence ID" value="CAA9260856.1"/>
    <property type="molecule type" value="Genomic_DNA"/>
</dbReference>
<keyword evidence="6 8" id="KW-1133">Transmembrane helix</keyword>
<feature type="transmembrane region" description="Helical" evidence="8">
    <location>
        <begin position="31"/>
        <end position="49"/>
    </location>
</feature>
<evidence type="ECO:0000256" key="3">
    <source>
        <dbReference type="ARBA" id="ARBA00022448"/>
    </source>
</evidence>
<dbReference type="PANTHER" id="PTHR30269">
    <property type="entry name" value="TRANSMEMBRANE PROTEIN YFCA"/>
    <property type="match status" value="1"/>
</dbReference>
<organism evidence="9">
    <name type="scientific">uncultured Chthoniobacterales bacterium</name>
    <dbReference type="NCBI Taxonomy" id="1836801"/>
    <lineage>
        <taxon>Bacteria</taxon>
        <taxon>Pseudomonadati</taxon>
        <taxon>Verrucomicrobiota</taxon>
        <taxon>Spartobacteria</taxon>
        <taxon>Chthoniobacterales</taxon>
        <taxon>environmental samples</taxon>
    </lineage>
</organism>
<evidence type="ECO:0000256" key="1">
    <source>
        <dbReference type="ARBA" id="ARBA00004651"/>
    </source>
</evidence>
<evidence type="ECO:0000256" key="4">
    <source>
        <dbReference type="ARBA" id="ARBA00022475"/>
    </source>
</evidence>
<evidence type="ECO:0000256" key="2">
    <source>
        <dbReference type="ARBA" id="ARBA00009142"/>
    </source>
</evidence>
<evidence type="ECO:0000256" key="8">
    <source>
        <dbReference type="RuleBase" id="RU363041"/>
    </source>
</evidence>
<feature type="transmembrane region" description="Helical" evidence="8">
    <location>
        <begin position="202"/>
        <end position="226"/>
    </location>
</feature>
<protein>
    <recommendedName>
        <fullName evidence="8">Probable membrane transporter protein</fullName>
    </recommendedName>
</protein>
<evidence type="ECO:0000256" key="5">
    <source>
        <dbReference type="ARBA" id="ARBA00022692"/>
    </source>
</evidence>
<dbReference type="InterPro" id="IPR002781">
    <property type="entry name" value="TM_pro_TauE-like"/>
</dbReference>
<keyword evidence="7 8" id="KW-0472">Membrane</keyword>
<sequence>MVDYTVPLMCLFSLLAGFVDAVVGGGGLIQLPAILILMPGVPFPTLLGTNKFASMFGTSMAVYRYTRASAVDWSTVVPATVAAFVCAFLGSLAVSLLNPAVLRPLILVLLIAVAIYVFFVKELGLIHQPKHAPRKARWLGILIGAALGFYDGFFGPGTGSFLIFGFVAIFGFDFLSASASAKVVNLATNVASVIYFAATDQLLYGLGLAMALCSVIGATLGSHLAIAKGSKFVRVFFLVIVVALIAKLAQTMWSGS</sequence>
<keyword evidence="4 8" id="KW-1003">Cell membrane</keyword>
<accession>A0A6J4IWD8</accession>
<evidence type="ECO:0000313" key="9">
    <source>
        <dbReference type="EMBL" id="CAA9260856.1"/>
    </source>
</evidence>
<comment type="subcellular location">
    <subcellularLocation>
        <location evidence="1 8">Cell membrane</location>
        <topology evidence="1 8">Multi-pass membrane protein</topology>
    </subcellularLocation>
</comment>
<dbReference type="GO" id="GO:0005886">
    <property type="term" value="C:plasma membrane"/>
    <property type="evidence" value="ECO:0007669"/>
    <property type="project" value="UniProtKB-SubCell"/>
</dbReference>
<evidence type="ECO:0000256" key="7">
    <source>
        <dbReference type="ARBA" id="ARBA00023136"/>
    </source>
</evidence>
<proteinExistence type="inferred from homology"/>
<dbReference type="InterPro" id="IPR052017">
    <property type="entry name" value="TSUP"/>
</dbReference>
<dbReference type="AlphaFoldDB" id="A0A6J4IWD8"/>
<feature type="transmembrane region" description="Helical" evidence="8">
    <location>
        <begin position="105"/>
        <end position="126"/>
    </location>
</feature>
<feature type="transmembrane region" description="Helical" evidence="8">
    <location>
        <begin position="138"/>
        <end position="155"/>
    </location>
</feature>
<evidence type="ECO:0000256" key="6">
    <source>
        <dbReference type="ARBA" id="ARBA00022989"/>
    </source>
</evidence>
<gene>
    <name evidence="9" type="ORF">AVDCRST_MAG42-2946</name>
</gene>
<dbReference type="Pfam" id="PF01925">
    <property type="entry name" value="TauE"/>
    <property type="match status" value="1"/>
</dbReference>
<feature type="transmembrane region" description="Helical" evidence="8">
    <location>
        <begin position="232"/>
        <end position="249"/>
    </location>
</feature>
<keyword evidence="3" id="KW-0813">Transport</keyword>
<feature type="transmembrane region" description="Helical" evidence="8">
    <location>
        <begin position="70"/>
        <end position="93"/>
    </location>
</feature>
<dbReference type="PANTHER" id="PTHR30269:SF0">
    <property type="entry name" value="MEMBRANE TRANSPORTER PROTEIN YFCA-RELATED"/>
    <property type="match status" value="1"/>
</dbReference>
<reference evidence="9" key="1">
    <citation type="submission" date="2020-02" db="EMBL/GenBank/DDBJ databases">
        <authorList>
            <person name="Meier V. D."/>
        </authorList>
    </citation>
    <scope>NUCLEOTIDE SEQUENCE</scope>
    <source>
        <strain evidence="9">AVDCRST_MAG42</strain>
    </source>
</reference>
<name>A0A6J4IWD8_9BACT</name>